<gene>
    <name evidence="7" type="ORF">MFU01_45370</name>
    <name evidence="8" type="ORF">SAMN05443572_109154</name>
</gene>
<dbReference type="InterPro" id="IPR005495">
    <property type="entry name" value="LptG/LptF_permease"/>
</dbReference>
<feature type="transmembrane region" description="Helical" evidence="6">
    <location>
        <begin position="340"/>
        <end position="356"/>
    </location>
</feature>
<protein>
    <submittedName>
        <fullName evidence="8">Lipopolysaccharide export system permease protein</fullName>
    </submittedName>
</protein>
<dbReference type="PANTHER" id="PTHR33529:SF6">
    <property type="entry name" value="YJGP_YJGQ FAMILY PERMEASE"/>
    <property type="match status" value="1"/>
</dbReference>
<accession>A0A511T5N8</accession>
<dbReference type="Proteomes" id="UP000183760">
    <property type="component" value="Unassembled WGS sequence"/>
</dbReference>
<dbReference type="STRING" id="1334629.MFUL124B02_18340"/>
<dbReference type="GO" id="GO:0015920">
    <property type="term" value="P:lipopolysaccharide transport"/>
    <property type="evidence" value="ECO:0007669"/>
    <property type="project" value="TreeGrafter"/>
</dbReference>
<feature type="transmembrane region" description="Helical" evidence="6">
    <location>
        <begin position="307"/>
        <end position="328"/>
    </location>
</feature>
<evidence type="ECO:0000313" key="8">
    <source>
        <dbReference type="EMBL" id="SEU32630.1"/>
    </source>
</evidence>
<feature type="transmembrane region" description="Helical" evidence="6">
    <location>
        <begin position="12"/>
        <end position="34"/>
    </location>
</feature>
<feature type="transmembrane region" description="Helical" evidence="6">
    <location>
        <begin position="277"/>
        <end position="295"/>
    </location>
</feature>
<keyword evidence="5 6" id="KW-0472">Membrane</keyword>
<name>A0A511T5N8_MYXFU</name>
<evidence type="ECO:0000256" key="6">
    <source>
        <dbReference type="SAM" id="Phobius"/>
    </source>
</evidence>
<organism evidence="7 10">
    <name type="scientific">Myxococcus fulvus</name>
    <dbReference type="NCBI Taxonomy" id="33"/>
    <lineage>
        <taxon>Bacteria</taxon>
        <taxon>Pseudomonadati</taxon>
        <taxon>Myxococcota</taxon>
        <taxon>Myxococcia</taxon>
        <taxon>Myxococcales</taxon>
        <taxon>Cystobacterineae</taxon>
        <taxon>Myxococcaceae</taxon>
        <taxon>Myxococcus</taxon>
    </lineage>
</organism>
<feature type="transmembrane region" description="Helical" evidence="6">
    <location>
        <begin position="54"/>
        <end position="77"/>
    </location>
</feature>
<dbReference type="OrthoDB" id="5499270at2"/>
<evidence type="ECO:0000256" key="1">
    <source>
        <dbReference type="ARBA" id="ARBA00004651"/>
    </source>
</evidence>
<reference evidence="8 9" key="1">
    <citation type="submission" date="2016-10" db="EMBL/GenBank/DDBJ databases">
        <authorList>
            <person name="Varghese N."/>
            <person name="Submissions S."/>
        </authorList>
    </citation>
    <scope>NUCLEOTIDE SEQUENCE [LARGE SCALE GENOMIC DNA]</scope>
    <source>
        <strain evidence="8 9">DSM 16525</strain>
    </source>
</reference>
<dbReference type="EMBL" id="FOIB01000009">
    <property type="protein sequence ID" value="SEU32630.1"/>
    <property type="molecule type" value="Genomic_DNA"/>
</dbReference>
<keyword evidence="2" id="KW-1003">Cell membrane</keyword>
<feature type="transmembrane region" description="Helical" evidence="6">
    <location>
        <begin position="98"/>
        <end position="117"/>
    </location>
</feature>
<evidence type="ECO:0000256" key="2">
    <source>
        <dbReference type="ARBA" id="ARBA00022475"/>
    </source>
</evidence>
<keyword evidence="3 6" id="KW-0812">Transmembrane</keyword>
<evidence type="ECO:0000313" key="10">
    <source>
        <dbReference type="Proteomes" id="UP000321514"/>
    </source>
</evidence>
<comment type="subcellular location">
    <subcellularLocation>
        <location evidence="1">Cell membrane</location>
        <topology evidence="1">Multi-pass membrane protein</topology>
    </subcellularLocation>
</comment>
<dbReference type="RefSeq" id="WP_046713177.1">
    <property type="nucleotide sequence ID" value="NZ_BJXR01000034.1"/>
</dbReference>
<evidence type="ECO:0000313" key="9">
    <source>
        <dbReference type="Proteomes" id="UP000183760"/>
    </source>
</evidence>
<reference evidence="7 10" key="2">
    <citation type="submission" date="2019-07" db="EMBL/GenBank/DDBJ databases">
        <title>Whole genome shotgun sequence of Myxococcus fulvus NBRC 100333.</title>
        <authorList>
            <person name="Hosoyama A."/>
            <person name="Uohara A."/>
            <person name="Ohji S."/>
            <person name="Ichikawa N."/>
        </authorList>
    </citation>
    <scope>NUCLEOTIDE SEQUENCE [LARGE SCALE GENOMIC DNA]</scope>
    <source>
        <strain evidence="7 10">NBRC 100333</strain>
    </source>
</reference>
<dbReference type="PANTHER" id="PTHR33529">
    <property type="entry name" value="SLR0882 PROTEIN-RELATED"/>
    <property type="match status" value="1"/>
</dbReference>
<evidence type="ECO:0000256" key="4">
    <source>
        <dbReference type="ARBA" id="ARBA00022989"/>
    </source>
</evidence>
<proteinExistence type="predicted"/>
<evidence type="ECO:0000256" key="5">
    <source>
        <dbReference type="ARBA" id="ARBA00023136"/>
    </source>
</evidence>
<dbReference type="Pfam" id="PF03739">
    <property type="entry name" value="LptF_LptG"/>
    <property type="match status" value="1"/>
</dbReference>
<sequence>MRLTLFGYVLRTYVRFALGILGGLVLVFVVVDFVDRAKTYTGPGWVTDAAKLYGYKALMAVQQLGPAALLLAAGTTVSALRKQGEVTAIRALTFGPSALYVPVLAFGLLACSGLVVFDEVVATHAGRRVDEITTQRFNRWGDWRFYYTPKQWFRRGDRIFFLRAGSAQEGFQDVSIFTLSREFELRSRLDAARMEWLDGNRWRLTGVVERTFSGEQDTAVKSLESAEYELGIAASAFRIRPGRPEQMRVRELREQIVARREVGLATKQFELALHNRFAYPLAALPAALLGVGLALRNSRKGHLTAAIVEGLLVAVGMWGLMMVCRTLVLTERLSPPVAAWTPPVILVLVAAALWLRREGFLHVPRRWLAVR</sequence>
<keyword evidence="9" id="KW-1185">Reference proteome</keyword>
<evidence type="ECO:0000256" key="3">
    <source>
        <dbReference type="ARBA" id="ARBA00022692"/>
    </source>
</evidence>
<dbReference type="EMBL" id="BJXR01000034">
    <property type="protein sequence ID" value="GEN09500.1"/>
    <property type="molecule type" value="Genomic_DNA"/>
</dbReference>
<evidence type="ECO:0000313" key="7">
    <source>
        <dbReference type="EMBL" id="GEN09500.1"/>
    </source>
</evidence>
<dbReference type="AlphaFoldDB" id="A0A511T5N8"/>
<comment type="caution">
    <text evidence="7">The sequence shown here is derived from an EMBL/GenBank/DDBJ whole genome shotgun (WGS) entry which is preliminary data.</text>
</comment>
<dbReference type="Proteomes" id="UP000321514">
    <property type="component" value="Unassembled WGS sequence"/>
</dbReference>
<dbReference type="GO" id="GO:0043190">
    <property type="term" value="C:ATP-binding cassette (ABC) transporter complex"/>
    <property type="evidence" value="ECO:0007669"/>
    <property type="project" value="TreeGrafter"/>
</dbReference>
<keyword evidence="4 6" id="KW-1133">Transmembrane helix</keyword>